<accession>A0A1Y3AX87</accession>
<evidence type="ECO:0000313" key="1">
    <source>
        <dbReference type="EMBL" id="OTF73120.1"/>
    </source>
</evidence>
<dbReference type="EMBL" id="MUJZ01053043">
    <property type="protein sequence ID" value="OTF73120.1"/>
    <property type="molecule type" value="Genomic_DNA"/>
</dbReference>
<keyword evidence="2" id="KW-1185">Reference proteome</keyword>
<reference evidence="1 2" key="1">
    <citation type="submission" date="2017-03" db="EMBL/GenBank/DDBJ databases">
        <title>Genome Survey of Euroglyphus maynei.</title>
        <authorList>
            <person name="Arlian L.G."/>
            <person name="Morgan M.S."/>
            <person name="Rider S.D."/>
        </authorList>
    </citation>
    <scope>NUCLEOTIDE SEQUENCE [LARGE SCALE GENOMIC DNA]</scope>
    <source>
        <strain evidence="1">Arlian Lab</strain>
        <tissue evidence="1">Whole body</tissue>
    </source>
</reference>
<sequence length="136" mass="15768">MATMFLRPMGIFTGHIIDEFNSIIPYNRIRQSTGEIGWLPFINDNNYMMSDRNYLIQTIDKSNQVSALIIPKETGQIVVLGETFHGFRFDSKRTTANDYRQNYLEIKGNITLGQYSDKSGWKIKEKRLPSDCIVEH</sequence>
<organism evidence="1 2">
    <name type="scientific">Euroglyphus maynei</name>
    <name type="common">Mayne's house dust mite</name>
    <dbReference type="NCBI Taxonomy" id="6958"/>
    <lineage>
        <taxon>Eukaryota</taxon>
        <taxon>Metazoa</taxon>
        <taxon>Ecdysozoa</taxon>
        <taxon>Arthropoda</taxon>
        <taxon>Chelicerata</taxon>
        <taxon>Arachnida</taxon>
        <taxon>Acari</taxon>
        <taxon>Acariformes</taxon>
        <taxon>Sarcoptiformes</taxon>
        <taxon>Astigmata</taxon>
        <taxon>Psoroptidia</taxon>
        <taxon>Analgoidea</taxon>
        <taxon>Pyroglyphidae</taxon>
        <taxon>Pyroglyphinae</taxon>
        <taxon>Euroglyphus</taxon>
    </lineage>
</organism>
<gene>
    <name evidence="1" type="ORF">BLA29_008714</name>
</gene>
<evidence type="ECO:0000313" key="2">
    <source>
        <dbReference type="Proteomes" id="UP000194236"/>
    </source>
</evidence>
<name>A0A1Y3AX87_EURMA</name>
<comment type="caution">
    <text evidence="1">The sequence shown here is derived from an EMBL/GenBank/DDBJ whole genome shotgun (WGS) entry which is preliminary data.</text>
</comment>
<proteinExistence type="predicted"/>
<protein>
    <submittedName>
        <fullName evidence="1">Uncharacterized protein</fullName>
    </submittedName>
</protein>
<dbReference type="Proteomes" id="UP000194236">
    <property type="component" value="Unassembled WGS sequence"/>
</dbReference>
<dbReference type="OrthoDB" id="10573520at2759"/>
<dbReference type="AlphaFoldDB" id="A0A1Y3AX87"/>